<proteinExistence type="predicted"/>
<organism evidence="1 2">
    <name type="scientific">Ligilactobacillus salitolerans</name>
    <dbReference type="NCBI Taxonomy" id="1808352"/>
    <lineage>
        <taxon>Bacteria</taxon>
        <taxon>Bacillati</taxon>
        <taxon>Bacillota</taxon>
        <taxon>Bacilli</taxon>
        <taxon>Lactobacillales</taxon>
        <taxon>Lactobacillaceae</taxon>
        <taxon>Ligilactobacillus</taxon>
    </lineage>
</organism>
<dbReference type="AlphaFoldDB" id="A0A401ITY0"/>
<protein>
    <submittedName>
        <fullName evidence="1">Uncharacterized protein</fullName>
    </submittedName>
</protein>
<sequence length="127" mass="14461">MDMEKYVRRSVEVKAVQFDIRKAQENCLKYYPMVQDMYELKSAKQSAHHASERFSLRSTHHSSVIHDGDYIVQGNNGQFYIVDKGSFELGYKPIDSRKPGFNKFSNLGLTDTEAEAAIKIVSGIEHG</sequence>
<keyword evidence="2" id="KW-1185">Reference proteome</keyword>
<comment type="caution">
    <text evidence="1">The sequence shown here is derived from an EMBL/GenBank/DDBJ whole genome shotgun (WGS) entry which is preliminary data.</text>
</comment>
<name>A0A401ITY0_9LACO</name>
<dbReference type="EMBL" id="BFFP01000022">
    <property type="protein sequence ID" value="GBG94966.1"/>
    <property type="molecule type" value="Genomic_DNA"/>
</dbReference>
<accession>A0A401ITY0</accession>
<reference evidence="1 2" key="1">
    <citation type="journal article" date="2019" name="Int. J. Syst. Evol. Microbiol.">
        <title>Lactobacillus salitolerans sp. nov., a novel lactic acid bacterium isolated from spent mushroom substrates.</title>
        <authorList>
            <person name="Tohno M."/>
            <person name="Tanizawa Y."/>
            <person name="Kojima Y."/>
            <person name="Sakamoto M."/>
            <person name="Nakamura Y."/>
            <person name="Ohkuma M."/>
            <person name="Kobayashi H."/>
        </authorList>
    </citation>
    <scope>NUCLEOTIDE SEQUENCE [LARGE SCALE GENOMIC DNA]</scope>
    <source>
        <strain evidence="1 2">YK43</strain>
    </source>
</reference>
<dbReference type="Proteomes" id="UP000286848">
    <property type="component" value="Unassembled WGS sequence"/>
</dbReference>
<evidence type="ECO:0000313" key="2">
    <source>
        <dbReference type="Proteomes" id="UP000286848"/>
    </source>
</evidence>
<evidence type="ECO:0000313" key="1">
    <source>
        <dbReference type="EMBL" id="GBG94966.1"/>
    </source>
</evidence>
<gene>
    <name evidence="1" type="ORF">LFYK43_14250</name>
</gene>